<dbReference type="RefSeq" id="XP_022235170.1">
    <property type="nucleotide sequence ID" value="XM_022379462.1"/>
</dbReference>
<dbReference type="PANTHER" id="PTHR15717">
    <property type="entry name" value="PROTEIN KIAA0494"/>
    <property type="match status" value="1"/>
</dbReference>
<keyword evidence="3" id="KW-1133">Transmembrane helix</keyword>
<feature type="coiled-coil region" evidence="1">
    <location>
        <begin position="124"/>
        <end position="158"/>
    </location>
</feature>
<gene>
    <name evidence="5" type="primary">LOC111083165</name>
</gene>
<feature type="transmembrane region" description="Helical" evidence="3">
    <location>
        <begin position="63"/>
        <end position="90"/>
    </location>
</feature>
<dbReference type="Gene3D" id="1.10.287.1490">
    <property type="match status" value="1"/>
</dbReference>
<feature type="coiled-coil region" evidence="1">
    <location>
        <begin position="335"/>
        <end position="362"/>
    </location>
</feature>
<feature type="region of interest" description="Disordered" evidence="2">
    <location>
        <begin position="1"/>
        <end position="30"/>
    </location>
</feature>
<reference evidence="5" key="1">
    <citation type="submission" date="2025-08" db="UniProtKB">
        <authorList>
            <consortium name="RefSeq"/>
        </authorList>
    </citation>
    <scope>IDENTIFICATION</scope>
    <source>
        <tissue evidence="5">Muscle</tissue>
    </source>
</reference>
<evidence type="ECO:0000313" key="4">
    <source>
        <dbReference type="Proteomes" id="UP000694941"/>
    </source>
</evidence>
<keyword evidence="1" id="KW-0175">Coiled coil</keyword>
<dbReference type="InterPro" id="IPR042352">
    <property type="entry name" value="EFCAB14"/>
</dbReference>
<keyword evidence="4" id="KW-1185">Reference proteome</keyword>
<keyword evidence="3" id="KW-0472">Membrane</keyword>
<feature type="coiled-coil region" evidence="1">
    <location>
        <begin position="429"/>
        <end position="456"/>
    </location>
</feature>
<dbReference type="PANTHER" id="PTHR15717:SF2">
    <property type="entry name" value="EF-HAND CALCIUM-BINDING DOMAIN-CONTAINING PROTEIN 14"/>
    <property type="match status" value="1"/>
</dbReference>
<keyword evidence="3" id="KW-0812">Transmembrane</keyword>
<accession>A0ABM1RUW5</accession>
<evidence type="ECO:0000256" key="2">
    <source>
        <dbReference type="SAM" id="MobiDB-lite"/>
    </source>
</evidence>
<evidence type="ECO:0000256" key="3">
    <source>
        <dbReference type="SAM" id="Phobius"/>
    </source>
</evidence>
<feature type="compositionally biased region" description="Polar residues" evidence="2">
    <location>
        <begin position="20"/>
        <end position="29"/>
    </location>
</feature>
<name>A0ABM1RUW5_LIMPO</name>
<evidence type="ECO:0000313" key="5">
    <source>
        <dbReference type="RefSeq" id="XP_022235170.1"/>
    </source>
</evidence>
<sequence>MRKRKELDALVPNGKLGKRANQTSSSRSASAHELLGNFSDTSDIEDFSVQKSKRHVGRKGSNGAACLPLCLFVLVSLSIIAGGTLAWLHLGIRQDLDLLRNHLQKVEAGNKNTPDALHSIHSQLRGLENNVSTLVANLKKIVSEVSTLGTEIEKLEQTTKTLKDSIVAAPEIKELPKDVSSLSENVASFGSKIAAMETTVSDLKNQQSFLQVSQEELTQAVTNIEVEVHELSNTTEYLSNPTAQIQITQLSEVQLALRDELLRVTEAVCDLNETVLPVIWKIHHNMYPLINKSATCRLEDLNLVTTKIITIYSQSQIMELYHNITSHLQTLAPKKNTLKGKKEQLELQQNDLQQMVDNSVNNALRNKLNDLLTAGVVTSTDVTWPEMLKKAQDMVHLYSELIYQLNGSLNTEYIIQDGSGEAAVGQLLNATLSSLIKDYEDELKTMQENVHHLLVQYSQLQSAQAATEYKSDTALSKLYYLEKLIKKSLNPSLNQDLDEEES</sequence>
<dbReference type="Proteomes" id="UP000694941">
    <property type="component" value="Unplaced"/>
</dbReference>
<dbReference type="GeneID" id="111083165"/>
<organism evidence="4 5">
    <name type="scientific">Limulus polyphemus</name>
    <name type="common">Atlantic horseshoe crab</name>
    <dbReference type="NCBI Taxonomy" id="6850"/>
    <lineage>
        <taxon>Eukaryota</taxon>
        <taxon>Metazoa</taxon>
        <taxon>Ecdysozoa</taxon>
        <taxon>Arthropoda</taxon>
        <taxon>Chelicerata</taxon>
        <taxon>Merostomata</taxon>
        <taxon>Xiphosura</taxon>
        <taxon>Limulidae</taxon>
        <taxon>Limulus</taxon>
    </lineage>
</organism>
<evidence type="ECO:0000256" key="1">
    <source>
        <dbReference type="SAM" id="Coils"/>
    </source>
</evidence>
<protein>
    <submittedName>
        <fullName evidence="5">EF-hand calcium-binding domain-containing protein 14-like isoform X1</fullName>
    </submittedName>
</protein>
<proteinExistence type="predicted"/>